<dbReference type="SUPFAM" id="SSF50129">
    <property type="entry name" value="GroES-like"/>
    <property type="match status" value="1"/>
</dbReference>
<dbReference type="PANTHER" id="PTHR43677">
    <property type="entry name" value="SHORT-CHAIN DEHYDROGENASE/REDUCTASE"/>
    <property type="match status" value="1"/>
</dbReference>
<evidence type="ECO:0000313" key="3">
    <source>
        <dbReference type="Proteomes" id="UP000433104"/>
    </source>
</evidence>
<dbReference type="InterPro" id="IPR020843">
    <property type="entry name" value="ER"/>
</dbReference>
<dbReference type="GO" id="GO:0016491">
    <property type="term" value="F:oxidoreductase activity"/>
    <property type="evidence" value="ECO:0007669"/>
    <property type="project" value="InterPro"/>
</dbReference>
<dbReference type="SMART" id="SM00829">
    <property type="entry name" value="PKS_ER"/>
    <property type="match status" value="1"/>
</dbReference>
<dbReference type="InterPro" id="IPR013149">
    <property type="entry name" value="ADH-like_C"/>
</dbReference>
<dbReference type="Gene3D" id="3.40.50.720">
    <property type="entry name" value="NAD(P)-binding Rossmann-like Domain"/>
    <property type="match status" value="1"/>
</dbReference>
<keyword evidence="3" id="KW-1185">Reference proteome</keyword>
<dbReference type="Gene3D" id="3.90.180.10">
    <property type="entry name" value="Medium-chain alcohol dehydrogenases, catalytic domain"/>
    <property type="match status" value="1"/>
</dbReference>
<feature type="domain" description="Enoyl reductase (ER)" evidence="1">
    <location>
        <begin position="10"/>
        <end position="334"/>
    </location>
</feature>
<proteinExistence type="predicted"/>
<dbReference type="OrthoDB" id="4190732at2"/>
<dbReference type="InterPro" id="IPR051397">
    <property type="entry name" value="Zn-ADH-like_protein"/>
</dbReference>
<dbReference type="RefSeq" id="WP_160682245.1">
    <property type="nucleotide sequence ID" value="NZ_WTYW01000001.1"/>
</dbReference>
<dbReference type="InterPro" id="IPR036291">
    <property type="entry name" value="NAD(P)-bd_dom_sf"/>
</dbReference>
<dbReference type="SUPFAM" id="SSF51735">
    <property type="entry name" value="NAD(P)-binding Rossmann-fold domains"/>
    <property type="match status" value="1"/>
</dbReference>
<evidence type="ECO:0000313" key="2">
    <source>
        <dbReference type="EMBL" id="MXO85902.1"/>
    </source>
</evidence>
<dbReference type="Pfam" id="PF00107">
    <property type="entry name" value="ADH_zinc_N"/>
    <property type="match status" value="1"/>
</dbReference>
<organism evidence="2 3">
    <name type="scientific">Parapontixanthobacter aurantiacus</name>
    <dbReference type="NCBI Taxonomy" id="1463599"/>
    <lineage>
        <taxon>Bacteria</taxon>
        <taxon>Pseudomonadati</taxon>
        <taxon>Pseudomonadota</taxon>
        <taxon>Alphaproteobacteria</taxon>
        <taxon>Sphingomonadales</taxon>
        <taxon>Erythrobacteraceae</taxon>
        <taxon>Parapontixanthobacter</taxon>
    </lineage>
</organism>
<protein>
    <submittedName>
        <fullName evidence="2">Zinc-binding dehydrogenase</fullName>
    </submittedName>
</protein>
<dbReference type="PANTHER" id="PTHR43677:SF4">
    <property type="entry name" value="QUINONE OXIDOREDUCTASE-LIKE PROTEIN 2"/>
    <property type="match status" value="1"/>
</dbReference>
<dbReference type="InterPro" id="IPR011032">
    <property type="entry name" value="GroES-like_sf"/>
</dbReference>
<dbReference type="EMBL" id="WTYW01000001">
    <property type="protein sequence ID" value="MXO85902.1"/>
    <property type="molecule type" value="Genomic_DNA"/>
</dbReference>
<dbReference type="AlphaFoldDB" id="A0A844ZF86"/>
<dbReference type="InterPro" id="IPR013154">
    <property type="entry name" value="ADH-like_N"/>
</dbReference>
<dbReference type="Pfam" id="PF08240">
    <property type="entry name" value="ADH_N"/>
    <property type="match status" value="1"/>
</dbReference>
<reference evidence="2 3" key="1">
    <citation type="submission" date="2019-12" db="EMBL/GenBank/DDBJ databases">
        <title>Genomic-based taxomic classification of the family Erythrobacteraceae.</title>
        <authorList>
            <person name="Xu L."/>
        </authorList>
    </citation>
    <scope>NUCLEOTIDE SEQUENCE [LARGE SCALE GENOMIC DNA]</scope>
    <source>
        <strain evidence="2 3">MCCC 1A09962</strain>
    </source>
</reference>
<name>A0A844ZF86_9SPHN</name>
<dbReference type="Proteomes" id="UP000433104">
    <property type="component" value="Unassembled WGS sequence"/>
</dbReference>
<accession>A0A844ZF86</accession>
<comment type="caution">
    <text evidence="2">The sequence shown here is derived from an EMBL/GenBank/DDBJ whole genome shotgun (WGS) entry which is preliminary data.</text>
</comment>
<evidence type="ECO:0000259" key="1">
    <source>
        <dbReference type="SMART" id="SM00829"/>
    </source>
</evidence>
<gene>
    <name evidence="2" type="ORF">GRI38_07630</name>
</gene>
<dbReference type="CDD" id="cd08241">
    <property type="entry name" value="QOR1"/>
    <property type="match status" value="1"/>
</dbReference>
<sequence length="338" mass="35568">MRALLSKETGGPETLVIEDIEAPTPGKGEVVVDVAACAINFPDTLIIRDLYQMKPPRPFSPGGEISGTISAVGEGVTDWKVGDRVLAGVGSGGLREKIAVPAEKLFSVPEGVSLEAASALLMTYGTTIHGLKDRGDIAEGDTVLVLGAAGGVGLSGVELAKAYGARVVAAVSSEEKGEVARKAGADEVVIYPRVPEGQQGFDKDTSKALAQSFKDAVGPEGADIVYDIVGGAYSEPALRSIAWEGRFLVVGFPAGIAKMPLNLTLLKSCDIRGVFWGAFAAREPKRNADNIQELFDLWKAGKINPMISETYTLDNAAEAIAKLERREAIGKLVVTMNR</sequence>